<feature type="transmembrane region" description="Helical" evidence="14">
    <location>
        <begin position="358"/>
        <end position="377"/>
    </location>
</feature>
<feature type="compositionally biased region" description="Basic and acidic residues" evidence="13">
    <location>
        <begin position="1"/>
        <end position="11"/>
    </location>
</feature>
<evidence type="ECO:0000256" key="13">
    <source>
        <dbReference type="SAM" id="MobiDB-lite"/>
    </source>
</evidence>
<evidence type="ECO:0000256" key="4">
    <source>
        <dbReference type="ARBA" id="ARBA00022516"/>
    </source>
</evidence>
<dbReference type="AlphaFoldDB" id="A0AAV1HUA3"/>
<dbReference type="EMBL" id="CAUYUE010000003">
    <property type="protein sequence ID" value="CAK0749440.1"/>
    <property type="molecule type" value="Genomic_DNA"/>
</dbReference>
<feature type="transmembrane region" description="Helical" evidence="14">
    <location>
        <begin position="111"/>
        <end position="128"/>
    </location>
</feature>
<name>A0AAV1HUA3_9CHLO</name>
<feature type="transmembrane region" description="Helical" evidence="14">
    <location>
        <begin position="159"/>
        <end position="180"/>
    </location>
</feature>
<sequence>MDDLKMSAHSEKARRRRRPGGPPLADVDGQDPDSWKSAVQGVLGEIRASSPTLQTFREHGLRLRESYDALRRAVQRARRQRVPQNSRGSGQQTLSTDLNRLLKDVGSKKESNLYAAGALVFGAGLFIAGAAPWLLPACFLLFSAICLPWRAYTFWKRKWGFFLLDFCYWGNLATVAYLVFTPYNARIGALVYALADGPLAAALIAWQSAWVFGSTEHSISVLMHLLPGLALFAHRYAPVPEVVGHTWRRMFGGAGKTDLTAQTPPEFFWISGAPLIFYLVWQLTYFLIVQVMCRSLIKRGGYDTSYNALARRAAKTNNFWNRLVRKGSIMRRVCMYGLVQAIFTVSVLIFFIPVYYSFYLSLLWQVLKVVFPVYYGAQYQVIKMPRHAVIKALKAQQNEKLMKGPQTVRPISDKPGLAGEATGGRKADVPQRRHSERS</sequence>
<dbReference type="GO" id="GO:0016746">
    <property type="term" value="F:acyltransferase activity"/>
    <property type="evidence" value="ECO:0007669"/>
    <property type="project" value="UniProtKB-KW"/>
</dbReference>
<evidence type="ECO:0000256" key="6">
    <source>
        <dbReference type="ARBA" id="ARBA00022692"/>
    </source>
</evidence>
<dbReference type="GO" id="GO:0016020">
    <property type="term" value="C:membrane"/>
    <property type="evidence" value="ECO:0007669"/>
    <property type="project" value="UniProtKB-SubCell"/>
</dbReference>
<keyword evidence="7 14" id="KW-1133">Transmembrane helix</keyword>
<evidence type="ECO:0000313" key="15">
    <source>
        <dbReference type="EMBL" id="CAK0749440.1"/>
    </source>
</evidence>
<accession>A0AAV1HUA3</accession>
<keyword evidence="5" id="KW-0808">Transferase</keyword>
<proteinExistence type="inferred from homology"/>
<keyword evidence="6 14" id="KW-0812">Transmembrane</keyword>
<organism evidence="15 16">
    <name type="scientific">Coccomyxa viridis</name>
    <dbReference type="NCBI Taxonomy" id="1274662"/>
    <lineage>
        <taxon>Eukaryota</taxon>
        <taxon>Viridiplantae</taxon>
        <taxon>Chlorophyta</taxon>
        <taxon>core chlorophytes</taxon>
        <taxon>Trebouxiophyceae</taxon>
        <taxon>Trebouxiophyceae incertae sedis</taxon>
        <taxon>Coccomyxaceae</taxon>
        <taxon>Coccomyxa</taxon>
    </lineage>
</organism>
<feature type="compositionally biased region" description="Basic and acidic residues" evidence="13">
    <location>
        <begin position="423"/>
        <end position="438"/>
    </location>
</feature>
<keyword evidence="10" id="KW-0594">Phospholipid biosynthesis</keyword>
<evidence type="ECO:0000256" key="12">
    <source>
        <dbReference type="ARBA" id="ARBA00023315"/>
    </source>
</evidence>
<feature type="transmembrane region" description="Helical" evidence="14">
    <location>
        <begin position="186"/>
        <end position="206"/>
    </location>
</feature>
<dbReference type="PANTHER" id="PTHR31201:SF1">
    <property type="entry name" value="GLYCEROPHOSPHOCHOLINE ACYLTRANSFERASE 1"/>
    <property type="match status" value="1"/>
</dbReference>
<dbReference type="GO" id="GO:0006656">
    <property type="term" value="P:phosphatidylcholine biosynthetic process"/>
    <property type="evidence" value="ECO:0007669"/>
    <property type="project" value="TreeGrafter"/>
</dbReference>
<dbReference type="Proteomes" id="UP001314263">
    <property type="component" value="Unassembled WGS sequence"/>
</dbReference>
<comment type="subcellular location">
    <subcellularLocation>
        <location evidence="1">Membrane</location>
        <topology evidence="1">Multi-pass membrane protein</topology>
    </subcellularLocation>
</comment>
<dbReference type="Pfam" id="PF10998">
    <property type="entry name" value="DUF2838"/>
    <property type="match status" value="1"/>
</dbReference>
<dbReference type="InterPro" id="IPR021261">
    <property type="entry name" value="GPCAT"/>
</dbReference>
<comment type="caution">
    <text evidence="15">The sequence shown here is derived from an EMBL/GenBank/DDBJ whole genome shotgun (WGS) entry which is preliminary data.</text>
</comment>
<feature type="region of interest" description="Disordered" evidence="13">
    <location>
        <begin position="1"/>
        <end position="36"/>
    </location>
</feature>
<evidence type="ECO:0000256" key="7">
    <source>
        <dbReference type="ARBA" id="ARBA00022989"/>
    </source>
</evidence>
<evidence type="ECO:0000256" key="8">
    <source>
        <dbReference type="ARBA" id="ARBA00023098"/>
    </source>
</evidence>
<feature type="transmembrane region" description="Helical" evidence="14">
    <location>
        <begin position="333"/>
        <end position="352"/>
    </location>
</feature>
<evidence type="ECO:0000313" key="16">
    <source>
        <dbReference type="Proteomes" id="UP001314263"/>
    </source>
</evidence>
<gene>
    <name evidence="15" type="ORF">CVIRNUC_001910</name>
</gene>
<keyword evidence="11" id="KW-1208">Phospholipid metabolism</keyword>
<evidence type="ECO:0000256" key="5">
    <source>
        <dbReference type="ARBA" id="ARBA00022679"/>
    </source>
</evidence>
<dbReference type="PANTHER" id="PTHR31201">
    <property type="entry name" value="OS01G0585100 PROTEIN"/>
    <property type="match status" value="1"/>
</dbReference>
<feature type="region of interest" description="Disordered" evidence="13">
    <location>
        <begin position="401"/>
        <end position="438"/>
    </location>
</feature>
<reference evidence="15 16" key="1">
    <citation type="submission" date="2023-10" db="EMBL/GenBank/DDBJ databases">
        <authorList>
            <person name="Maclean D."/>
            <person name="Macfadyen A."/>
        </authorList>
    </citation>
    <scope>NUCLEOTIDE SEQUENCE [LARGE SCALE GENOMIC DNA]</scope>
</reference>
<evidence type="ECO:0000256" key="10">
    <source>
        <dbReference type="ARBA" id="ARBA00023209"/>
    </source>
</evidence>
<keyword evidence="4" id="KW-0444">Lipid biosynthesis</keyword>
<comment type="similarity">
    <text evidence="2">Belongs to the GPC1 family.</text>
</comment>
<keyword evidence="9 14" id="KW-0472">Membrane</keyword>
<evidence type="ECO:0000256" key="1">
    <source>
        <dbReference type="ARBA" id="ARBA00004141"/>
    </source>
</evidence>
<keyword evidence="16" id="KW-1185">Reference proteome</keyword>
<feature type="transmembrane region" description="Helical" evidence="14">
    <location>
        <begin position="267"/>
        <end position="289"/>
    </location>
</feature>
<evidence type="ECO:0000256" key="14">
    <source>
        <dbReference type="SAM" id="Phobius"/>
    </source>
</evidence>
<evidence type="ECO:0000256" key="9">
    <source>
        <dbReference type="ARBA" id="ARBA00023136"/>
    </source>
</evidence>
<keyword evidence="12" id="KW-0012">Acyltransferase</keyword>
<keyword evidence="8" id="KW-0443">Lipid metabolism</keyword>
<evidence type="ECO:0000256" key="11">
    <source>
        <dbReference type="ARBA" id="ARBA00023264"/>
    </source>
</evidence>
<protein>
    <recommendedName>
        <fullName evidence="3">Glycerophosphocholine acyltransferase 1</fullName>
    </recommendedName>
</protein>
<evidence type="ECO:0000256" key="3">
    <source>
        <dbReference type="ARBA" id="ARBA00019082"/>
    </source>
</evidence>
<evidence type="ECO:0000256" key="2">
    <source>
        <dbReference type="ARBA" id="ARBA00006675"/>
    </source>
</evidence>